<name>A0A1T5MET6_9BACT</name>
<organism evidence="1 2">
    <name type="scientific">Ohtaekwangia koreensis</name>
    <dbReference type="NCBI Taxonomy" id="688867"/>
    <lineage>
        <taxon>Bacteria</taxon>
        <taxon>Pseudomonadati</taxon>
        <taxon>Bacteroidota</taxon>
        <taxon>Cytophagia</taxon>
        <taxon>Cytophagales</taxon>
        <taxon>Fulvivirgaceae</taxon>
        <taxon>Ohtaekwangia</taxon>
    </lineage>
</organism>
<dbReference type="Proteomes" id="UP000190961">
    <property type="component" value="Unassembled WGS sequence"/>
</dbReference>
<accession>A0A1T5MET6</accession>
<gene>
    <name evidence="1" type="ORF">SAMN05660236_5232</name>
</gene>
<dbReference type="EMBL" id="FUZU01000004">
    <property type="protein sequence ID" value="SKC86717.1"/>
    <property type="molecule type" value="Genomic_DNA"/>
</dbReference>
<keyword evidence="2" id="KW-1185">Reference proteome</keyword>
<evidence type="ECO:0000313" key="1">
    <source>
        <dbReference type="EMBL" id="SKC86717.1"/>
    </source>
</evidence>
<dbReference type="AlphaFoldDB" id="A0A1T5MET6"/>
<sequence>MKMPWRTDLALGIMVENIVCQKKKFMTGVVWLLDNYSEDVISDLENKGYLVRRFSLEKQHLMQYDERPDMIFFSELTASTASFFTKIHQLYPGVMAMSLPSLMPTARK</sequence>
<evidence type="ECO:0000313" key="2">
    <source>
        <dbReference type="Proteomes" id="UP000190961"/>
    </source>
</evidence>
<reference evidence="1 2" key="1">
    <citation type="submission" date="2017-02" db="EMBL/GenBank/DDBJ databases">
        <authorList>
            <person name="Peterson S.W."/>
        </authorList>
    </citation>
    <scope>NUCLEOTIDE SEQUENCE [LARGE SCALE GENOMIC DNA]</scope>
    <source>
        <strain evidence="1 2">DSM 25262</strain>
    </source>
</reference>
<proteinExistence type="predicted"/>
<protein>
    <submittedName>
        <fullName evidence="1">Uncharacterized protein</fullName>
    </submittedName>
</protein>